<keyword evidence="3 6" id="KW-0812">Transmembrane</keyword>
<feature type="transmembrane region" description="Helical" evidence="6">
    <location>
        <begin position="24"/>
        <end position="49"/>
    </location>
</feature>
<organism evidence="7 8">
    <name type="scientific">Thiothrix lacustris</name>
    <dbReference type="NCBI Taxonomy" id="525917"/>
    <lineage>
        <taxon>Bacteria</taxon>
        <taxon>Pseudomonadati</taxon>
        <taxon>Pseudomonadota</taxon>
        <taxon>Gammaproteobacteria</taxon>
        <taxon>Thiotrichales</taxon>
        <taxon>Thiotrichaceae</taxon>
        <taxon>Thiothrix</taxon>
    </lineage>
</organism>
<evidence type="ECO:0000313" key="8">
    <source>
        <dbReference type="Proteomes" id="UP001236657"/>
    </source>
</evidence>
<feature type="transmembrane region" description="Helical" evidence="6">
    <location>
        <begin position="283"/>
        <end position="304"/>
    </location>
</feature>
<dbReference type="SUPFAM" id="SSF103473">
    <property type="entry name" value="MFS general substrate transporter"/>
    <property type="match status" value="1"/>
</dbReference>
<dbReference type="InterPro" id="IPR036259">
    <property type="entry name" value="MFS_trans_sf"/>
</dbReference>
<feature type="transmembrane region" description="Helical" evidence="6">
    <location>
        <begin position="396"/>
        <end position="416"/>
    </location>
</feature>
<feature type="transmembrane region" description="Helical" evidence="6">
    <location>
        <begin position="201"/>
        <end position="220"/>
    </location>
</feature>
<feature type="transmembrane region" description="Helical" evidence="6">
    <location>
        <begin position="483"/>
        <end position="505"/>
    </location>
</feature>
<evidence type="ECO:0000256" key="2">
    <source>
        <dbReference type="ARBA" id="ARBA00022448"/>
    </source>
</evidence>
<evidence type="ECO:0000256" key="4">
    <source>
        <dbReference type="ARBA" id="ARBA00022989"/>
    </source>
</evidence>
<dbReference type="PANTHER" id="PTHR12778:SF10">
    <property type="entry name" value="MAJOR FACILITATOR SUPERFAMILY DOMAIN-CONTAINING PROTEIN 3"/>
    <property type="match status" value="1"/>
</dbReference>
<feature type="transmembrane region" description="Helical" evidence="6">
    <location>
        <begin position="365"/>
        <end position="389"/>
    </location>
</feature>
<feature type="transmembrane region" description="Helical" evidence="6">
    <location>
        <begin position="169"/>
        <end position="189"/>
    </location>
</feature>
<evidence type="ECO:0000256" key="1">
    <source>
        <dbReference type="ARBA" id="ARBA00004141"/>
    </source>
</evidence>
<accession>A0ABY9MTD8</accession>
<dbReference type="InterPro" id="IPR004752">
    <property type="entry name" value="AmpG_permease/AT-1"/>
</dbReference>
<feature type="transmembrane region" description="Helical" evidence="6">
    <location>
        <begin position="61"/>
        <end position="84"/>
    </location>
</feature>
<gene>
    <name evidence="7" type="ORF">RCF98_06220</name>
</gene>
<dbReference type="Gene3D" id="1.20.1250.20">
    <property type="entry name" value="MFS general substrate transporter like domains"/>
    <property type="match status" value="2"/>
</dbReference>
<feature type="transmembrane region" description="Helical" evidence="6">
    <location>
        <begin position="96"/>
        <end position="115"/>
    </location>
</feature>
<evidence type="ECO:0000256" key="6">
    <source>
        <dbReference type="SAM" id="Phobius"/>
    </source>
</evidence>
<evidence type="ECO:0000256" key="5">
    <source>
        <dbReference type="ARBA" id="ARBA00023136"/>
    </source>
</evidence>
<dbReference type="Pfam" id="PF07690">
    <property type="entry name" value="MFS_1"/>
    <property type="match status" value="1"/>
</dbReference>
<feature type="transmembrane region" description="Helical" evidence="6">
    <location>
        <begin position="325"/>
        <end position="343"/>
    </location>
</feature>
<keyword evidence="8" id="KW-1185">Reference proteome</keyword>
<name>A0ABY9MTD8_9GAMM</name>
<protein>
    <submittedName>
        <fullName evidence="7">MFS transporter</fullName>
    </submittedName>
</protein>
<dbReference type="InterPro" id="IPR011701">
    <property type="entry name" value="MFS"/>
</dbReference>
<evidence type="ECO:0000313" key="7">
    <source>
        <dbReference type="EMBL" id="WML91931.1"/>
    </source>
</evidence>
<dbReference type="NCBIfam" id="TIGR00901">
    <property type="entry name" value="2A0125"/>
    <property type="match status" value="1"/>
</dbReference>
<proteinExistence type="predicted"/>
<keyword evidence="4 6" id="KW-1133">Transmembrane helix</keyword>
<keyword evidence="2" id="KW-0813">Transport</keyword>
<reference evidence="7 8" key="1">
    <citation type="submission" date="2023-08" db="EMBL/GenBank/DDBJ databases">
        <title>New molecular markers tilS and rpoB for phylogenetic and monitoring studies of the genus Thiothrix biodiversity.</title>
        <authorList>
            <person name="Ravin N.V."/>
            <person name="Smolyakov D."/>
            <person name="Markov N.D."/>
            <person name="Beletsky A.V."/>
            <person name="Mardanov A.V."/>
            <person name="Rudenko T.S."/>
            <person name="Grabovich M.Y."/>
        </authorList>
    </citation>
    <scope>NUCLEOTIDE SEQUENCE [LARGE SCALE GENOMIC DNA]</scope>
    <source>
        <strain evidence="7 8">MK1</strain>
    </source>
</reference>
<evidence type="ECO:0000256" key="3">
    <source>
        <dbReference type="ARBA" id="ARBA00022692"/>
    </source>
</evidence>
<dbReference type="PANTHER" id="PTHR12778">
    <property type="entry name" value="SOLUTE CARRIER FAMILY 33 ACETYL-COA TRANSPORTER -RELATED"/>
    <property type="match status" value="1"/>
</dbReference>
<dbReference type="RefSeq" id="WP_228291383.1">
    <property type="nucleotide sequence ID" value="NZ_CP133218.1"/>
</dbReference>
<keyword evidence="5 6" id="KW-0472">Membrane</keyword>
<comment type="subcellular location">
    <subcellularLocation>
        <location evidence="1">Membrane</location>
        <topology evidence="1">Multi-pass membrane protein</topology>
    </subcellularLocation>
</comment>
<sequence>MTETSPPQPMGWSESLRAFLHPRVITMLFLGFSAGIPLLLIFSSLSLWLGEAGVERKTVTFFSWAALGYSFKFVWAPLIDKLPLPVLTRLLGKRRAWLLVAQLLIMLAIVLMGSIDPVLGETQLKWMAWAAVLLGFSSATQDVVIDAYRIEAAETRLQAMMSSTYIAGYRLGMIVAGAGALFMASWLGSEKAHYVYAAWQWTYWAMAGMMLVGVITTLLIPEPEHQRAERHHYAAMDYTRLLLVFALAVAGFVTTFAISSALFEDLQTAVGGDAFVGFGLETLHLSLSIAVAVLIGWALVQVGAVNQAMARDTWIEPIAEFFRRYGVKTALLLLALIGLYRITDIVPGVISNVFYQDLGFSKPEIATAVKTFGVVVSIAGGFMGGLFATRYGVMRTLMLGAVLTAFTNLVFVWLAYSGHNVPVMYTAVTADNLAAGFASAAFVAFLSSLTSVSFTAVQYAIFSSLMTLLPKTIGGYSGTIVDSIGYPGFFTFTTLIGIPVLWLVWAAGKHLKVE</sequence>
<feature type="transmembrane region" description="Helical" evidence="6">
    <location>
        <begin position="241"/>
        <end position="263"/>
    </location>
</feature>
<dbReference type="EMBL" id="CP133218">
    <property type="protein sequence ID" value="WML91931.1"/>
    <property type="molecule type" value="Genomic_DNA"/>
</dbReference>
<dbReference type="Proteomes" id="UP001236657">
    <property type="component" value="Chromosome"/>
</dbReference>
<feature type="transmembrane region" description="Helical" evidence="6">
    <location>
        <begin position="436"/>
        <end position="462"/>
    </location>
</feature>